<evidence type="ECO:0000256" key="1">
    <source>
        <dbReference type="ARBA" id="ARBA00007513"/>
    </source>
</evidence>
<dbReference type="InterPro" id="IPR012347">
    <property type="entry name" value="Ferritin-like"/>
</dbReference>
<comment type="catalytic activity">
    <reaction evidence="6">
        <text>4 Fe(2+) + O2 + 4 H(+) = 4 Fe(3+) + 2 H2O</text>
        <dbReference type="Rhea" id="RHEA:11148"/>
        <dbReference type="ChEBI" id="CHEBI:15377"/>
        <dbReference type="ChEBI" id="CHEBI:15378"/>
        <dbReference type="ChEBI" id="CHEBI:15379"/>
        <dbReference type="ChEBI" id="CHEBI:29033"/>
        <dbReference type="ChEBI" id="CHEBI:29034"/>
        <dbReference type="EC" id="1.16.3.1"/>
    </reaction>
</comment>
<proteinExistence type="inferred from homology"/>
<dbReference type="EMBL" id="MRZV01000940">
    <property type="protein sequence ID" value="PIK42366.1"/>
    <property type="molecule type" value="Genomic_DNA"/>
</dbReference>
<dbReference type="Proteomes" id="UP000230750">
    <property type="component" value="Unassembled WGS sequence"/>
</dbReference>
<comment type="caution">
    <text evidence="8">The sequence shown here is derived from an EMBL/GenBank/DDBJ whole genome shotgun (WGS) entry which is preliminary data.</text>
</comment>
<evidence type="ECO:0000313" key="8">
    <source>
        <dbReference type="EMBL" id="PIK42366.1"/>
    </source>
</evidence>
<dbReference type="EC" id="1.16.3.1" evidence="6"/>
<dbReference type="GO" id="GO:0008199">
    <property type="term" value="F:ferric iron binding"/>
    <property type="evidence" value="ECO:0007669"/>
    <property type="project" value="InterPro"/>
</dbReference>
<feature type="domain" description="Ferritin-like diiron" evidence="7">
    <location>
        <begin position="9"/>
        <end position="158"/>
    </location>
</feature>
<dbReference type="Gene3D" id="1.20.1260.10">
    <property type="match status" value="1"/>
</dbReference>
<dbReference type="GO" id="GO:0008198">
    <property type="term" value="F:ferrous iron binding"/>
    <property type="evidence" value="ECO:0007669"/>
    <property type="project" value="TreeGrafter"/>
</dbReference>
<dbReference type="OrthoDB" id="186462at2759"/>
<accession>A0A2G8K2X4</accession>
<evidence type="ECO:0000256" key="3">
    <source>
        <dbReference type="ARBA" id="ARBA00022723"/>
    </source>
</evidence>
<dbReference type="FunFam" id="1.20.1260.10:FF:000002">
    <property type="entry name" value="Ferritin, mitochondrial"/>
    <property type="match status" value="1"/>
</dbReference>
<keyword evidence="6" id="KW-0560">Oxidoreductase</keyword>
<dbReference type="GO" id="GO:0006879">
    <property type="term" value="P:intracellular iron ion homeostasis"/>
    <property type="evidence" value="ECO:0007669"/>
    <property type="project" value="UniProtKB-KW"/>
</dbReference>
<evidence type="ECO:0000256" key="6">
    <source>
        <dbReference type="RuleBase" id="RU361145"/>
    </source>
</evidence>
<dbReference type="InterPro" id="IPR001519">
    <property type="entry name" value="Ferritin"/>
</dbReference>
<dbReference type="GO" id="GO:0006826">
    <property type="term" value="P:iron ion transport"/>
    <property type="evidence" value="ECO:0007669"/>
    <property type="project" value="InterPro"/>
</dbReference>
<evidence type="ECO:0000259" key="7">
    <source>
        <dbReference type="PROSITE" id="PS50905"/>
    </source>
</evidence>
<dbReference type="CDD" id="cd01056">
    <property type="entry name" value="Euk_Ferritin"/>
    <property type="match status" value="1"/>
</dbReference>
<feature type="binding site" evidence="5">
    <location>
        <position position="26"/>
    </location>
    <ligand>
        <name>Fe cation</name>
        <dbReference type="ChEBI" id="CHEBI:24875"/>
        <label>1</label>
    </ligand>
</feature>
<reference evidence="8 9" key="1">
    <citation type="journal article" date="2017" name="PLoS Biol.">
        <title>The sea cucumber genome provides insights into morphological evolution and visceral regeneration.</title>
        <authorList>
            <person name="Zhang X."/>
            <person name="Sun L."/>
            <person name="Yuan J."/>
            <person name="Sun Y."/>
            <person name="Gao Y."/>
            <person name="Zhang L."/>
            <person name="Li S."/>
            <person name="Dai H."/>
            <person name="Hamel J.F."/>
            <person name="Liu C."/>
            <person name="Yu Y."/>
            <person name="Liu S."/>
            <person name="Lin W."/>
            <person name="Guo K."/>
            <person name="Jin S."/>
            <person name="Xu P."/>
            <person name="Storey K.B."/>
            <person name="Huan P."/>
            <person name="Zhang T."/>
            <person name="Zhou Y."/>
            <person name="Zhang J."/>
            <person name="Lin C."/>
            <person name="Li X."/>
            <person name="Xing L."/>
            <person name="Huo D."/>
            <person name="Sun M."/>
            <person name="Wang L."/>
            <person name="Mercier A."/>
            <person name="Li F."/>
            <person name="Yang H."/>
            <person name="Xiang J."/>
        </authorList>
    </citation>
    <scope>NUCLEOTIDE SEQUENCE [LARGE SCALE GENOMIC DNA]</scope>
    <source>
        <strain evidence="8">Shaxun</strain>
        <tissue evidence="8">Muscle</tissue>
    </source>
</reference>
<evidence type="ECO:0000313" key="9">
    <source>
        <dbReference type="Proteomes" id="UP000230750"/>
    </source>
</evidence>
<evidence type="ECO:0000256" key="5">
    <source>
        <dbReference type="PIRSR" id="PIRSR601519-1"/>
    </source>
</evidence>
<sequence>MATNSNVKQNFHAETETFINTLIQLELTSSYGYLAMSTHYDRDDVALSGFHKFLKDMSEKKKENADKLMQKQNERGGRVTFQDVQASSRSNWGKGSEGLAAAMEAEINSNQTFLKFHNLAETHEDKHTMDWIEEEFLTPYVENIKRLGDLKQQLSRAGDGLGEYIFDKELAE</sequence>
<dbReference type="InterPro" id="IPR008331">
    <property type="entry name" value="Ferritin_DPS_dom"/>
</dbReference>
<keyword evidence="3 5" id="KW-0479">Metal-binding</keyword>
<keyword evidence="4 5" id="KW-0408">Iron</keyword>
<dbReference type="PROSITE" id="PS50905">
    <property type="entry name" value="FERRITIN_LIKE"/>
    <property type="match status" value="1"/>
</dbReference>
<dbReference type="PANTHER" id="PTHR11431:SF75">
    <property type="entry name" value="FERRITIN"/>
    <property type="match status" value="1"/>
</dbReference>
<gene>
    <name evidence="8" type="ORF">BSL78_20784</name>
</gene>
<dbReference type="STRING" id="307972.A0A2G8K2X4"/>
<evidence type="ECO:0000256" key="2">
    <source>
        <dbReference type="ARBA" id="ARBA00022434"/>
    </source>
</evidence>
<dbReference type="Pfam" id="PF00210">
    <property type="entry name" value="Ferritin"/>
    <property type="match status" value="1"/>
</dbReference>
<dbReference type="GO" id="GO:0005737">
    <property type="term" value="C:cytoplasm"/>
    <property type="evidence" value="ECO:0007669"/>
    <property type="project" value="TreeGrafter"/>
</dbReference>
<dbReference type="PANTHER" id="PTHR11431">
    <property type="entry name" value="FERRITIN"/>
    <property type="match status" value="1"/>
</dbReference>
<organism evidence="8 9">
    <name type="scientific">Stichopus japonicus</name>
    <name type="common">Sea cucumber</name>
    <dbReference type="NCBI Taxonomy" id="307972"/>
    <lineage>
        <taxon>Eukaryota</taxon>
        <taxon>Metazoa</taxon>
        <taxon>Echinodermata</taxon>
        <taxon>Eleutherozoa</taxon>
        <taxon>Echinozoa</taxon>
        <taxon>Holothuroidea</taxon>
        <taxon>Aspidochirotacea</taxon>
        <taxon>Aspidochirotida</taxon>
        <taxon>Stichopodidae</taxon>
        <taxon>Apostichopus</taxon>
    </lineage>
</organism>
<dbReference type="GO" id="GO:0004322">
    <property type="term" value="F:ferroxidase activity"/>
    <property type="evidence" value="ECO:0007669"/>
    <property type="project" value="UniProtKB-EC"/>
</dbReference>
<comment type="function">
    <text evidence="6">Stores iron in a soluble, non-toxic, readily available form. Important for iron homeostasis. Iron is taken up in the ferrous form and deposited as ferric hydroxides after oxidation.</text>
</comment>
<dbReference type="InterPro" id="IPR009078">
    <property type="entry name" value="Ferritin-like_SF"/>
</dbReference>
<dbReference type="AlphaFoldDB" id="A0A2G8K2X4"/>
<evidence type="ECO:0000256" key="4">
    <source>
        <dbReference type="ARBA" id="ARBA00023004"/>
    </source>
</evidence>
<dbReference type="SUPFAM" id="SSF47240">
    <property type="entry name" value="Ferritin-like"/>
    <property type="match status" value="1"/>
</dbReference>
<keyword evidence="9" id="KW-1185">Reference proteome</keyword>
<keyword evidence="2 6" id="KW-0409">Iron storage</keyword>
<name>A0A2G8K2X4_STIJA</name>
<dbReference type="InterPro" id="IPR009040">
    <property type="entry name" value="Ferritin-like_diiron"/>
</dbReference>
<comment type="similarity">
    <text evidence="1 6">Belongs to the ferritin family.</text>
</comment>
<feature type="binding site" evidence="5">
    <location>
        <position position="106"/>
    </location>
    <ligand>
        <name>Fe cation</name>
        <dbReference type="ChEBI" id="CHEBI:24875"/>
        <label>1</label>
    </ligand>
</feature>
<protein>
    <recommendedName>
        <fullName evidence="6">Ferritin</fullName>
        <ecNumber evidence="6">1.16.3.1</ecNumber>
    </recommendedName>
</protein>